<feature type="binding site" evidence="19">
    <location>
        <position position="119"/>
    </location>
    <ligand>
        <name>substrate</name>
    </ligand>
</feature>
<dbReference type="KEGG" id="samy:DB32_005203"/>
<dbReference type="PROSITE" id="PS51671">
    <property type="entry name" value="ACT"/>
    <property type="match status" value="1"/>
</dbReference>
<dbReference type="PANTHER" id="PTHR21022:SF19">
    <property type="entry name" value="PREPHENATE DEHYDRATASE-RELATED"/>
    <property type="match status" value="1"/>
</dbReference>
<dbReference type="NCBIfam" id="NF008865">
    <property type="entry name" value="PRK11898.1"/>
    <property type="match status" value="1"/>
</dbReference>
<evidence type="ECO:0000256" key="17">
    <source>
        <dbReference type="ARBA" id="ARBA00031520"/>
    </source>
</evidence>
<feature type="binding site" evidence="19">
    <location>
        <position position="84"/>
    </location>
    <ligand>
        <name>substrate</name>
    </ligand>
</feature>
<dbReference type="InterPro" id="IPR002701">
    <property type="entry name" value="CM_II_prokaryot"/>
</dbReference>
<feature type="binding site" evidence="19">
    <location>
        <position position="80"/>
    </location>
    <ligand>
        <name>substrate</name>
    </ligand>
</feature>
<feature type="domain" description="Prephenate dehydratase" evidence="23">
    <location>
        <begin position="123"/>
        <end position="298"/>
    </location>
</feature>
<dbReference type="GO" id="GO:0046417">
    <property type="term" value="P:chorismate metabolic process"/>
    <property type="evidence" value="ECO:0007669"/>
    <property type="project" value="InterPro"/>
</dbReference>
<keyword evidence="9" id="KW-0963">Cytoplasm</keyword>
<evidence type="ECO:0000256" key="10">
    <source>
        <dbReference type="ARBA" id="ARBA00022605"/>
    </source>
</evidence>
<comment type="subcellular location">
    <subcellularLocation>
        <location evidence="3">Cytoplasm</location>
    </subcellularLocation>
</comment>
<dbReference type="GO" id="GO:0004106">
    <property type="term" value="F:chorismate mutase activity"/>
    <property type="evidence" value="ECO:0007669"/>
    <property type="project" value="UniProtKB-EC"/>
</dbReference>
<evidence type="ECO:0000259" key="22">
    <source>
        <dbReference type="PROSITE" id="PS51168"/>
    </source>
</evidence>
<dbReference type="InterPro" id="IPR036263">
    <property type="entry name" value="Chorismate_II_sf"/>
</dbReference>
<dbReference type="PROSITE" id="PS51168">
    <property type="entry name" value="CHORISMATE_MUT_2"/>
    <property type="match status" value="1"/>
</dbReference>
<dbReference type="Proteomes" id="UP000034883">
    <property type="component" value="Chromosome"/>
</dbReference>
<evidence type="ECO:0000313" key="26">
    <source>
        <dbReference type="Proteomes" id="UP000034883"/>
    </source>
</evidence>
<proteinExistence type="predicted"/>
<dbReference type="SUPFAM" id="SSF53850">
    <property type="entry name" value="Periplasmic binding protein-like II"/>
    <property type="match status" value="1"/>
</dbReference>
<dbReference type="InterPro" id="IPR018528">
    <property type="entry name" value="Preph_deHydtase_CS"/>
</dbReference>
<evidence type="ECO:0000256" key="14">
    <source>
        <dbReference type="ARBA" id="ARBA00023239"/>
    </source>
</evidence>
<evidence type="ECO:0000256" key="4">
    <source>
        <dbReference type="ARBA" id="ARBA00004741"/>
    </source>
</evidence>
<keyword evidence="14" id="KW-0456">Lyase</keyword>
<dbReference type="FunFam" id="3.40.190.10:FF:000034">
    <property type="entry name" value="Chorismate mutase/prephenate dehydratase"/>
    <property type="match status" value="1"/>
</dbReference>
<evidence type="ECO:0000256" key="8">
    <source>
        <dbReference type="ARBA" id="ARBA00014401"/>
    </source>
</evidence>
<feature type="binding site" evidence="19">
    <location>
        <position position="60"/>
    </location>
    <ligand>
        <name>substrate</name>
    </ligand>
</feature>
<evidence type="ECO:0000259" key="23">
    <source>
        <dbReference type="PROSITE" id="PS51171"/>
    </source>
</evidence>
<keyword evidence="10" id="KW-0028">Amino-acid biosynthesis</keyword>
<evidence type="ECO:0000256" key="18">
    <source>
        <dbReference type="ARBA" id="ARBA00047848"/>
    </source>
</evidence>
<dbReference type="PIRSF" id="PIRSF001500">
    <property type="entry name" value="Chor_mut_pdt_Ppr"/>
    <property type="match status" value="1"/>
</dbReference>
<feature type="domain" description="ACT" evidence="24">
    <location>
        <begin position="312"/>
        <end position="389"/>
    </location>
</feature>
<accession>A0A0F6SG45</accession>
<evidence type="ECO:0000256" key="13">
    <source>
        <dbReference type="ARBA" id="ARBA00023235"/>
    </source>
</evidence>
<evidence type="ECO:0000256" key="1">
    <source>
        <dbReference type="ARBA" id="ARBA00000824"/>
    </source>
</evidence>
<dbReference type="SUPFAM" id="SSF55021">
    <property type="entry name" value="ACT-like"/>
    <property type="match status" value="1"/>
</dbReference>
<feature type="binding site" evidence="19">
    <location>
        <position position="115"/>
    </location>
    <ligand>
        <name>substrate</name>
    </ligand>
</feature>
<organism evidence="25 26">
    <name type="scientific">Sandaracinus amylolyticus</name>
    <dbReference type="NCBI Taxonomy" id="927083"/>
    <lineage>
        <taxon>Bacteria</taxon>
        <taxon>Pseudomonadati</taxon>
        <taxon>Myxococcota</taxon>
        <taxon>Polyangia</taxon>
        <taxon>Polyangiales</taxon>
        <taxon>Sandaracinaceae</taxon>
        <taxon>Sandaracinus</taxon>
    </lineage>
</organism>
<dbReference type="InterPro" id="IPR036979">
    <property type="entry name" value="CM_dom_sf"/>
</dbReference>
<dbReference type="SMART" id="SM00830">
    <property type="entry name" value="CM_2"/>
    <property type="match status" value="1"/>
</dbReference>
<dbReference type="Pfam" id="PF01842">
    <property type="entry name" value="ACT"/>
    <property type="match status" value="1"/>
</dbReference>
<dbReference type="GO" id="GO:0005737">
    <property type="term" value="C:cytoplasm"/>
    <property type="evidence" value="ECO:0007669"/>
    <property type="project" value="UniProtKB-SubCell"/>
</dbReference>
<comment type="function">
    <text evidence="2">Catalyzes the Claisen rearrangement of chorismate to prephenate and the decarboxylation/dehydration of prephenate to phenylpyruvate.</text>
</comment>
<dbReference type="GO" id="GO:0004664">
    <property type="term" value="F:prephenate dehydratase activity"/>
    <property type="evidence" value="ECO:0007669"/>
    <property type="project" value="UniProtKB-EC"/>
</dbReference>
<comment type="catalytic activity">
    <reaction evidence="18">
        <text>prephenate + H(+) = 3-phenylpyruvate + CO2 + H2O</text>
        <dbReference type="Rhea" id="RHEA:21648"/>
        <dbReference type="ChEBI" id="CHEBI:15377"/>
        <dbReference type="ChEBI" id="CHEBI:15378"/>
        <dbReference type="ChEBI" id="CHEBI:16526"/>
        <dbReference type="ChEBI" id="CHEBI:18005"/>
        <dbReference type="ChEBI" id="CHEBI:29934"/>
        <dbReference type="EC" id="4.2.1.51"/>
    </reaction>
</comment>
<evidence type="ECO:0000256" key="15">
    <source>
        <dbReference type="ARBA" id="ARBA00023268"/>
    </source>
</evidence>
<sequence length="397" mass="42864">MDPAAPAREAGVSDDPRASIESIITPLPTPENGVPVPDLALARQRIDSIDDRILDLLAERAEVVGAVRRAKQASGAPALDPEREKALLERLLERGAGRFPKPAILAVFREILSGCVSLQARVTVAYLGPQGTYSHAAARALFGYAPQYIEEATIDGVFESVRRGRAVYGVVPIENSTEGSVAGAIDALIEGGCRIRRELVLPIKHCLLSNVESLSEVRRVYSHPQALAQCRKYLANNLPQAQIVHTASTALAVREAGGDASGAAIGSSLAGEIMGVPVLREGIQDIAFNATRFVMIGKDDAKPTGRDRTTFTFIIADETERGALRRTLGVLEDNGVNMTRIESRPSRDRAWRYVFVIDVEGHREDENVAAALAALETRVQALTVLGSYPRYPDAEKK</sequence>
<reference evidence="25 26" key="1">
    <citation type="submission" date="2015-03" db="EMBL/GenBank/DDBJ databases">
        <title>Genome assembly of Sandaracinus amylolyticus DSM 53668.</title>
        <authorList>
            <person name="Sharma G."/>
            <person name="Subramanian S."/>
        </authorList>
    </citation>
    <scope>NUCLEOTIDE SEQUENCE [LARGE SCALE GENOMIC DNA]</scope>
    <source>
        <strain evidence="25 26">DSM 53668</strain>
    </source>
</reference>
<name>A0A0F6SG45_9BACT</name>
<keyword evidence="12" id="KW-0584">Phenylalanine biosynthesis</keyword>
<evidence type="ECO:0000313" key="25">
    <source>
        <dbReference type="EMBL" id="AKF08054.1"/>
    </source>
</evidence>
<keyword evidence="13" id="KW-0413">Isomerase</keyword>
<dbReference type="UniPathway" id="UPA00121">
    <property type="reaction ID" value="UER00345"/>
</dbReference>
<evidence type="ECO:0000256" key="7">
    <source>
        <dbReference type="ARBA" id="ARBA00013147"/>
    </source>
</evidence>
<dbReference type="Gene3D" id="3.40.190.10">
    <property type="entry name" value="Periplasmic binding protein-like II"/>
    <property type="match status" value="2"/>
</dbReference>
<dbReference type="EC" id="4.2.1.51" evidence="7"/>
<dbReference type="GO" id="GO:0009094">
    <property type="term" value="P:L-phenylalanine biosynthetic process"/>
    <property type="evidence" value="ECO:0007669"/>
    <property type="project" value="UniProtKB-UniPathway"/>
</dbReference>
<dbReference type="InterPro" id="IPR045865">
    <property type="entry name" value="ACT-like_dom_sf"/>
</dbReference>
<evidence type="ECO:0000256" key="5">
    <source>
        <dbReference type="ARBA" id="ARBA00004817"/>
    </source>
</evidence>
<dbReference type="SUPFAM" id="SSF48600">
    <property type="entry name" value="Chorismate mutase II"/>
    <property type="match status" value="1"/>
</dbReference>
<dbReference type="InterPro" id="IPR001086">
    <property type="entry name" value="Preph_deHydtase"/>
</dbReference>
<keyword evidence="26" id="KW-1185">Reference proteome</keyword>
<dbReference type="Pfam" id="PF01817">
    <property type="entry name" value="CM_2"/>
    <property type="match status" value="1"/>
</dbReference>
<dbReference type="Gene3D" id="1.20.59.10">
    <property type="entry name" value="Chorismate mutase"/>
    <property type="match status" value="1"/>
</dbReference>
<feature type="binding site" evidence="19">
    <location>
        <position position="71"/>
    </location>
    <ligand>
        <name>substrate</name>
    </ligand>
</feature>
<dbReference type="PROSITE" id="PS51171">
    <property type="entry name" value="PREPHENATE_DEHYDR_3"/>
    <property type="match status" value="1"/>
</dbReference>
<evidence type="ECO:0000256" key="16">
    <source>
        <dbReference type="ARBA" id="ARBA00031175"/>
    </source>
</evidence>
<dbReference type="EC" id="5.4.99.5" evidence="6"/>
<keyword evidence="11" id="KW-0057">Aromatic amino acid biosynthesis</keyword>
<keyword evidence="15" id="KW-0511">Multifunctional enzyme</keyword>
<evidence type="ECO:0000259" key="24">
    <source>
        <dbReference type="PROSITE" id="PS51671"/>
    </source>
</evidence>
<dbReference type="Pfam" id="PF00800">
    <property type="entry name" value="PDT"/>
    <property type="match status" value="1"/>
</dbReference>
<dbReference type="InterPro" id="IPR002912">
    <property type="entry name" value="ACT_dom"/>
</dbReference>
<feature type="site" description="Essential for prephenate dehydratase activity" evidence="20">
    <location>
        <position position="291"/>
    </location>
</feature>
<evidence type="ECO:0000256" key="20">
    <source>
        <dbReference type="PIRSR" id="PIRSR001500-2"/>
    </source>
</evidence>
<protein>
    <recommendedName>
        <fullName evidence="8">Bifunctional chorismate mutase/prephenate dehydratase</fullName>
        <ecNumber evidence="7">4.2.1.51</ecNumber>
        <ecNumber evidence="6">5.4.99.5</ecNumber>
    </recommendedName>
    <alternativeName>
        <fullName evidence="17">Chorismate mutase-prephenate dehydratase</fullName>
    </alternativeName>
    <alternativeName>
        <fullName evidence="16">p-protein</fullName>
    </alternativeName>
</protein>
<evidence type="ECO:0000256" key="12">
    <source>
        <dbReference type="ARBA" id="ARBA00023222"/>
    </source>
</evidence>
<feature type="region of interest" description="Disordered" evidence="21">
    <location>
        <begin position="1"/>
        <end position="31"/>
    </location>
</feature>
<comment type="pathway">
    <text evidence="4">Amino-acid biosynthesis; L-phenylalanine biosynthesis; phenylpyruvate from prephenate: step 1/1.</text>
</comment>
<evidence type="ECO:0000256" key="11">
    <source>
        <dbReference type="ARBA" id="ARBA00023141"/>
    </source>
</evidence>
<evidence type="ECO:0000256" key="21">
    <source>
        <dbReference type="SAM" id="MobiDB-lite"/>
    </source>
</evidence>
<feature type="domain" description="Chorismate mutase" evidence="22">
    <location>
        <begin position="33"/>
        <end position="123"/>
    </location>
</feature>
<dbReference type="AlphaFoldDB" id="A0A0F6SG45"/>
<evidence type="ECO:0000256" key="9">
    <source>
        <dbReference type="ARBA" id="ARBA00022490"/>
    </source>
</evidence>
<evidence type="ECO:0000256" key="6">
    <source>
        <dbReference type="ARBA" id="ARBA00012404"/>
    </source>
</evidence>
<dbReference type="PANTHER" id="PTHR21022">
    <property type="entry name" value="PREPHENATE DEHYDRATASE P PROTEIN"/>
    <property type="match status" value="1"/>
</dbReference>
<dbReference type="InterPro" id="IPR008242">
    <property type="entry name" value="Chor_mutase/pphenate_deHydtase"/>
</dbReference>
<dbReference type="CDD" id="cd13630">
    <property type="entry name" value="PBP2_PDT_1"/>
    <property type="match status" value="1"/>
</dbReference>
<feature type="binding site" evidence="19">
    <location>
        <position position="43"/>
    </location>
    <ligand>
        <name>substrate</name>
    </ligand>
</feature>
<gene>
    <name evidence="25" type="ORF">DB32_005203</name>
</gene>
<dbReference type="PROSITE" id="PS00858">
    <property type="entry name" value="PREPHENATE_DEHYDR_2"/>
    <property type="match status" value="1"/>
</dbReference>
<comment type="catalytic activity">
    <reaction evidence="1">
        <text>chorismate = prephenate</text>
        <dbReference type="Rhea" id="RHEA:13897"/>
        <dbReference type="ChEBI" id="CHEBI:29748"/>
        <dbReference type="ChEBI" id="CHEBI:29934"/>
        <dbReference type="EC" id="5.4.99.5"/>
    </reaction>
</comment>
<dbReference type="EMBL" id="CP011125">
    <property type="protein sequence ID" value="AKF08054.1"/>
    <property type="molecule type" value="Genomic_DNA"/>
</dbReference>
<evidence type="ECO:0000256" key="2">
    <source>
        <dbReference type="ARBA" id="ARBA00002364"/>
    </source>
</evidence>
<dbReference type="UniPathway" id="UPA00120">
    <property type="reaction ID" value="UER00203"/>
</dbReference>
<evidence type="ECO:0000256" key="19">
    <source>
        <dbReference type="PIRSR" id="PIRSR001500-1"/>
    </source>
</evidence>
<comment type="pathway">
    <text evidence="5">Metabolic intermediate biosynthesis; prephenate biosynthesis; prephenate from chorismate: step 1/1.</text>
</comment>
<dbReference type="CDD" id="cd04905">
    <property type="entry name" value="ACT_CM-PDT"/>
    <property type="match status" value="1"/>
</dbReference>
<evidence type="ECO:0000256" key="3">
    <source>
        <dbReference type="ARBA" id="ARBA00004496"/>
    </source>
</evidence>
<dbReference type="Gene3D" id="3.30.70.260">
    <property type="match status" value="1"/>
</dbReference>
<dbReference type="STRING" id="927083.DB32_005203"/>